<dbReference type="InterPro" id="IPR012902">
    <property type="entry name" value="N_methyl_site"/>
</dbReference>
<dbReference type="SUPFAM" id="SSF54523">
    <property type="entry name" value="Pili subunits"/>
    <property type="match status" value="1"/>
</dbReference>
<keyword evidence="1" id="KW-1133">Transmembrane helix</keyword>
<gene>
    <name evidence="3" type="ORF">KOR34_53260</name>
</gene>
<accession>A0A5C5USP0</accession>
<dbReference type="PANTHER" id="PTHR30093">
    <property type="entry name" value="GENERAL SECRETION PATHWAY PROTEIN G"/>
    <property type="match status" value="1"/>
</dbReference>
<dbReference type="Pfam" id="PF07963">
    <property type="entry name" value="N_methyl"/>
    <property type="match status" value="1"/>
</dbReference>
<keyword evidence="4" id="KW-1185">Reference proteome</keyword>
<keyword evidence="1" id="KW-0472">Membrane</keyword>
<evidence type="ECO:0000259" key="2">
    <source>
        <dbReference type="Pfam" id="PF07596"/>
    </source>
</evidence>
<evidence type="ECO:0000256" key="1">
    <source>
        <dbReference type="SAM" id="Phobius"/>
    </source>
</evidence>
<dbReference type="NCBIfam" id="TIGR04294">
    <property type="entry name" value="pre_pil_HX9DG"/>
    <property type="match status" value="1"/>
</dbReference>
<comment type="caution">
    <text evidence="3">The sequence shown here is derived from an EMBL/GenBank/DDBJ whole genome shotgun (WGS) entry which is preliminary data.</text>
</comment>
<dbReference type="InterPro" id="IPR011453">
    <property type="entry name" value="DUF1559"/>
</dbReference>
<feature type="transmembrane region" description="Helical" evidence="1">
    <location>
        <begin position="12"/>
        <end position="35"/>
    </location>
</feature>
<sequence length="353" mass="38117" precursor="true">MRPSTTSKQPGFTLVELLVVIAIIGVLVALLLPAVQSAREAARRMSCVNKLKNLGLAAHNYHDTAGHFPASMGMYAGIDGSDGDGPAAGWIPQMLPQLEQQPLYDRFKDAGAFEGVFTLGVCFRGGLPGERGLASRNNGISVPELMKSQLEVLACPSDANAQQLSDQQFGWGGCQVAVTSYKGVLGDTVVGESDGTTFTNSNSQFPSGNYDQGVPAGVGTTARDCHRDTRCRGIFFRQAWRRPVKISKVTDGTSNTLLFGEDVPKYNYHSAAFYADGDWCSCNTPINNLMNLPPDSVNADFWWDQRGFRSLHPGGANFCSADGSVRFIADGVDNEFYRTSCTRNGEEVTDDSQ</sequence>
<dbReference type="AlphaFoldDB" id="A0A5C5USP0"/>
<dbReference type="Proteomes" id="UP000316714">
    <property type="component" value="Unassembled WGS sequence"/>
</dbReference>
<dbReference type="OrthoDB" id="287493at2"/>
<name>A0A5C5USP0_9BACT</name>
<organism evidence="3 4">
    <name type="scientific">Posidoniimonas corsicana</name>
    <dbReference type="NCBI Taxonomy" id="1938618"/>
    <lineage>
        <taxon>Bacteria</taxon>
        <taxon>Pseudomonadati</taxon>
        <taxon>Planctomycetota</taxon>
        <taxon>Planctomycetia</taxon>
        <taxon>Pirellulales</taxon>
        <taxon>Lacipirellulaceae</taxon>
        <taxon>Posidoniimonas</taxon>
    </lineage>
</organism>
<dbReference type="Pfam" id="PF07596">
    <property type="entry name" value="SBP_bac_10"/>
    <property type="match status" value="1"/>
</dbReference>
<keyword evidence="1" id="KW-0812">Transmembrane</keyword>
<dbReference type="RefSeq" id="WP_146569141.1">
    <property type="nucleotide sequence ID" value="NZ_SIHJ01000011.1"/>
</dbReference>
<dbReference type="EMBL" id="SIHJ01000011">
    <property type="protein sequence ID" value="TWT29186.1"/>
    <property type="molecule type" value="Genomic_DNA"/>
</dbReference>
<protein>
    <submittedName>
        <fullName evidence="3">Putative major pilin subunit</fullName>
    </submittedName>
</protein>
<evidence type="ECO:0000313" key="3">
    <source>
        <dbReference type="EMBL" id="TWT29186.1"/>
    </source>
</evidence>
<dbReference type="PANTHER" id="PTHR30093:SF2">
    <property type="entry name" value="TYPE II SECRETION SYSTEM PROTEIN H"/>
    <property type="match status" value="1"/>
</dbReference>
<dbReference type="Gene3D" id="3.30.700.10">
    <property type="entry name" value="Glycoprotein, Type 4 Pilin"/>
    <property type="match status" value="1"/>
</dbReference>
<feature type="domain" description="DUF1559" evidence="2">
    <location>
        <begin position="36"/>
        <end position="334"/>
    </location>
</feature>
<dbReference type="InterPro" id="IPR045584">
    <property type="entry name" value="Pilin-like"/>
</dbReference>
<dbReference type="NCBIfam" id="TIGR02532">
    <property type="entry name" value="IV_pilin_GFxxxE"/>
    <property type="match status" value="1"/>
</dbReference>
<reference evidence="3 4" key="1">
    <citation type="submission" date="2019-02" db="EMBL/GenBank/DDBJ databases">
        <title>Deep-cultivation of Planctomycetes and their phenomic and genomic characterization uncovers novel biology.</title>
        <authorList>
            <person name="Wiegand S."/>
            <person name="Jogler M."/>
            <person name="Boedeker C."/>
            <person name="Pinto D."/>
            <person name="Vollmers J."/>
            <person name="Rivas-Marin E."/>
            <person name="Kohn T."/>
            <person name="Peeters S.H."/>
            <person name="Heuer A."/>
            <person name="Rast P."/>
            <person name="Oberbeckmann S."/>
            <person name="Bunk B."/>
            <person name="Jeske O."/>
            <person name="Meyerdierks A."/>
            <person name="Storesund J.E."/>
            <person name="Kallscheuer N."/>
            <person name="Luecker S."/>
            <person name="Lage O.M."/>
            <person name="Pohl T."/>
            <person name="Merkel B.J."/>
            <person name="Hornburger P."/>
            <person name="Mueller R.-W."/>
            <person name="Bruemmer F."/>
            <person name="Labrenz M."/>
            <person name="Spormann A.M."/>
            <person name="Op Den Camp H."/>
            <person name="Overmann J."/>
            <person name="Amann R."/>
            <person name="Jetten M.S.M."/>
            <person name="Mascher T."/>
            <person name="Medema M.H."/>
            <person name="Devos D.P."/>
            <person name="Kaster A.-K."/>
            <person name="Ovreas L."/>
            <person name="Rohde M."/>
            <person name="Galperin M.Y."/>
            <person name="Jogler C."/>
        </authorList>
    </citation>
    <scope>NUCLEOTIDE SEQUENCE [LARGE SCALE GENOMIC DNA]</scope>
    <source>
        <strain evidence="3 4">KOR34</strain>
    </source>
</reference>
<evidence type="ECO:0000313" key="4">
    <source>
        <dbReference type="Proteomes" id="UP000316714"/>
    </source>
</evidence>
<dbReference type="InterPro" id="IPR027558">
    <property type="entry name" value="Pre_pil_HX9DG_C"/>
</dbReference>
<proteinExistence type="predicted"/>